<reference evidence="15" key="1">
    <citation type="submission" date="2023-03" db="EMBL/GenBank/DDBJ databases">
        <title>Electrophorus voltai genome.</title>
        <authorList>
            <person name="Bian C."/>
        </authorList>
    </citation>
    <scope>NUCLEOTIDE SEQUENCE</scope>
    <source>
        <strain evidence="15">CB-2022</strain>
        <tissue evidence="15">Muscle</tissue>
    </source>
</reference>
<evidence type="ECO:0000313" key="16">
    <source>
        <dbReference type="Proteomes" id="UP001239994"/>
    </source>
</evidence>
<evidence type="ECO:0000256" key="13">
    <source>
        <dbReference type="ARBA" id="ARBA00023242"/>
    </source>
</evidence>
<dbReference type="PRINTS" id="PR00398">
    <property type="entry name" value="STRDHORMONER"/>
</dbReference>
<dbReference type="GO" id="GO:0003677">
    <property type="term" value="F:DNA binding"/>
    <property type="evidence" value="ECO:0007669"/>
    <property type="project" value="UniProtKB-KW"/>
</dbReference>
<keyword evidence="4" id="KW-0963">Cytoplasm</keyword>
<dbReference type="InterPro" id="IPR001723">
    <property type="entry name" value="Nuclear_hrmn_rcpt"/>
</dbReference>
<evidence type="ECO:0000256" key="5">
    <source>
        <dbReference type="ARBA" id="ARBA00022491"/>
    </source>
</evidence>
<evidence type="ECO:0000256" key="7">
    <source>
        <dbReference type="ARBA" id="ARBA00022771"/>
    </source>
</evidence>
<evidence type="ECO:0000256" key="6">
    <source>
        <dbReference type="ARBA" id="ARBA00022723"/>
    </source>
</evidence>
<dbReference type="SUPFAM" id="SSF48508">
    <property type="entry name" value="Nuclear receptor ligand-binding domain"/>
    <property type="match status" value="1"/>
</dbReference>
<dbReference type="EMBL" id="JAROKS010000001">
    <property type="protein sequence ID" value="KAK1806616.1"/>
    <property type="molecule type" value="Genomic_DNA"/>
</dbReference>
<evidence type="ECO:0000256" key="9">
    <source>
        <dbReference type="ARBA" id="ARBA00023015"/>
    </source>
</evidence>
<dbReference type="GO" id="GO:0005737">
    <property type="term" value="C:cytoplasm"/>
    <property type="evidence" value="ECO:0007669"/>
    <property type="project" value="UniProtKB-SubCell"/>
</dbReference>
<keyword evidence="8" id="KW-0862">Zinc</keyword>
<dbReference type="Gene3D" id="1.10.565.10">
    <property type="entry name" value="Retinoid X Receptor"/>
    <property type="match status" value="1"/>
</dbReference>
<dbReference type="GO" id="GO:0007623">
    <property type="term" value="P:circadian rhythm"/>
    <property type="evidence" value="ECO:0007669"/>
    <property type="project" value="TreeGrafter"/>
</dbReference>
<evidence type="ECO:0000256" key="11">
    <source>
        <dbReference type="ARBA" id="ARBA00023163"/>
    </source>
</evidence>
<keyword evidence="7" id="KW-0863">Zinc-finger</keyword>
<evidence type="ECO:0000256" key="10">
    <source>
        <dbReference type="ARBA" id="ARBA00023125"/>
    </source>
</evidence>
<dbReference type="PANTHER" id="PTHR24081">
    <property type="entry name" value="NUCLEAR RECEPTOR SUBFAMILY 0 GROUP B"/>
    <property type="match status" value="1"/>
</dbReference>
<dbReference type="GO" id="GO:0005634">
    <property type="term" value="C:nucleus"/>
    <property type="evidence" value="ECO:0007669"/>
    <property type="project" value="UniProtKB-SubCell"/>
</dbReference>
<proteinExistence type="inferred from homology"/>
<protein>
    <recommendedName>
        <fullName evidence="14">NR LBD domain-containing protein</fullName>
    </recommendedName>
</protein>
<evidence type="ECO:0000256" key="8">
    <source>
        <dbReference type="ARBA" id="ARBA00022833"/>
    </source>
</evidence>
<dbReference type="Pfam" id="PF00104">
    <property type="entry name" value="Hormone_recep"/>
    <property type="match status" value="1"/>
</dbReference>
<evidence type="ECO:0000256" key="3">
    <source>
        <dbReference type="ARBA" id="ARBA00006647"/>
    </source>
</evidence>
<gene>
    <name evidence="15" type="ORF">P4O66_005123</name>
</gene>
<keyword evidence="13" id="KW-0539">Nucleus</keyword>
<dbReference type="InterPro" id="IPR035500">
    <property type="entry name" value="NHR-like_dom_sf"/>
</dbReference>
<keyword evidence="11" id="KW-0804">Transcription</keyword>
<dbReference type="PROSITE" id="PS51843">
    <property type="entry name" value="NR_LBD"/>
    <property type="match status" value="1"/>
</dbReference>
<accession>A0AAD8ZWS7</accession>
<organism evidence="15 16">
    <name type="scientific">Electrophorus voltai</name>
    <dbReference type="NCBI Taxonomy" id="2609070"/>
    <lineage>
        <taxon>Eukaryota</taxon>
        <taxon>Metazoa</taxon>
        <taxon>Chordata</taxon>
        <taxon>Craniata</taxon>
        <taxon>Vertebrata</taxon>
        <taxon>Euteleostomi</taxon>
        <taxon>Actinopterygii</taxon>
        <taxon>Neopterygii</taxon>
        <taxon>Teleostei</taxon>
        <taxon>Ostariophysi</taxon>
        <taxon>Gymnotiformes</taxon>
        <taxon>Gymnotoidei</taxon>
        <taxon>Gymnotidae</taxon>
        <taxon>Electrophorus</taxon>
    </lineage>
</organism>
<dbReference type="PANTHER" id="PTHR24081:SF0">
    <property type="entry name" value="NUCLEAR RECEPTOR SUBFAMILY 0 GROUP B MEMBER 2"/>
    <property type="match status" value="1"/>
</dbReference>
<keyword evidence="10" id="KW-0238">DNA-binding</keyword>
<keyword evidence="16" id="KW-1185">Reference proteome</keyword>
<dbReference type="GO" id="GO:0003714">
    <property type="term" value="F:transcription corepressor activity"/>
    <property type="evidence" value="ECO:0007669"/>
    <property type="project" value="TreeGrafter"/>
</dbReference>
<feature type="domain" description="NR LBD" evidence="14">
    <location>
        <begin position="23"/>
        <end position="257"/>
    </location>
</feature>
<comment type="subcellular location">
    <subcellularLocation>
        <location evidence="2">Cytoplasm</location>
    </subcellularLocation>
    <subcellularLocation>
        <location evidence="1">Nucleus</location>
    </subcellularLocation>
</comment>
<evidence type="ECO:0000256" key="2">
    <source>
        <dbReference type="ARBA" id="ARBA00004496"/>
    </source>
</evidence>
<dbReference type="InterPro" id="IPR000536">
    <property type="entry name" value="Nucl_hrmn_rcpt_lig-bd"/>
</dbReference>
<dbReference type="SMART" id="SM00430">
    <property type="entry name" value="HOLI"/>
    <property type="match status" value="1"/>
</dbReference>
<dbReference type="AlphaFoldDB" id="A0AAD8ZWS7"/>
<evidence type="ECO:0000259" key="14">
    <source>
        <dbReference type="PROSITE" id="PS51843"/>
    </source>
</evidence>
<comment type="caution">
    <text evidence="15">The sequence shown here is derived from an EMBL/GenBank/DDBJ whole genome shotgun (WGS) entry which is preliminary data.</text>
</comment>
<keyword evidence="6" id="KW-0479">Metal-binding</keyword>
<evidence type="ECO:0000256" key="1">
    <source>
        <dbReference type="ARBA" id="ARBA00004123"/>
    </source>
</evidence>
<dbReference type="GO" id="GO:0008270">
    <property type="term" value="F:zinc ion binding"/>
    <property type="evidence" value="ECO:0007669"/>
    <property type="project" value="UniProtKB-KW"/>
</dbReference>
<keyword evidence="5" id="KW-0678">Repressor</keyword>
<dbReference type="Proteomes" id="UP001239994">
    <property type="component" value="Unassembled WGS sequence"/>
</dbReference>
<evidence type="ECO:0000313" key="15">
    <source>
        <dbReference type="EMBL" id="KAK1806616.1"/>
    </source>
</evidence>
<name>A0AAD8ZWS7_9TELE</name>
<comment type="similarity">
    <text evidence="3">Belongs to the nuclear hormone receptor family. NR0 subfamily.</text>
</comment>
<sequence>MDYECQCSGNNNGCSNAILFNILSQADIDEPAKSKLNYLPPKRCHCEMHRIVRLKTPTDTCWVASSVLVKTVYFMKSLPAFQQLPPKDQLVLLQSCWVPLFILGLAQEHVCFEVEDTTAPSMLQRILLNHQDSKGSDREQPTMAGVQKLKTCLKKFWNLDLSPKEYAYLKGTMIFNPDVPGLQAAPFINSLQQEAQNALGEVLLLLHPEDQRCFPHVLLASSSLKSITSDLITELFFRPIIGKAHLLDLLADMLFSRC</sequence>
<keyword evidence="9" id="KW-0805">Transcription regulation</keyword>
<evidence type="ECO:0000256" key="4">
    <source>
        <dbReference type="ARBA" id="ARBA00022490"/>
    </source>
</evidence>
<dbReference type="GO" id="GO:0000122">
    <property type="term" value="P:negative regulation of transcription by RNA polymerase II"/>
    <property type="evidence" value="ECO:0007669"/>
    <property type="project" value="TreeGrafter"/>
</dbReference>
<evidence type="ECO:0000256" key="12">
    <source>
        <dbReference type="ARBA" id="ARBA00023170"/>
    </source>
</evidence>
<dbReference type="InterPro" id="IPR033544">
    <property type="entry name" value="NR0B1/2"/>
</dbReference>
<keyword evidence="12" id="KW-0675">Receptor</keyword>